<keyword evidence="2" id="KW-1185">Reference proteome</keyword>
<proteinExistence type="predicted"/>
<organism evidence="1 2">
    <name type="scientific">Channa striata</name>
    <name type="common">Snakehead murrel</name>
    <name type="synonym">Ophicephalus striatus</name>
    <dbReference type="NCBI Taxonomy" id="64152"/>
    <lineage>
        <taxon>Eukaryota</taxon>
        <taxon>Metazoa</taxon>
        <taxon>Chordata</taxon>
        <taxon>Craniata</taxon>
        <taxon>Vertebrata</taxon>
        <taxon>Euteleostomi</taxon>
        <taxon>Actinopterygii</taxon>
        <taxon>Neopterygii</taxon>
        <taxon>Teleostei</taxon>
        <taxon>Neoteleostei</taxon>
        <taxon>Acanthomorphata</taxon>
        <taxon>Anabantaria</taxon>
        <taxon>Anabantiformes</taxon>
        <taxon>Channoidei</taxon>
        <taxon>Channidae</taxon>
        <taxon>Channa</taxon>
    </lineage>
</organism>
<gene>
    <name evidence="1" type="ORF">Q5P01_012244</name>
</gene>
<accession>A0AA88MRD4</accession>
<evidence type="ECO:0000313" key="2">
    <source>
        <dbReference type="Proteomes" id="UP001187415"/>
    </source>
</evidence>
<dbReference type="AlphaFoldDB" id="A0AA88MRD4"/>
<name>A0AA88MRD4_CHASR</name>
<reference evidence="1" key="1">
    <citation type="submission" date="2023-07" db="EMBL/GenBank/DDBJ databases">
        <title>Chromosome-level Genome Assembly of Striped Snakehead (Channa striata).</title>
        <authorList>
            <person name="Liu H."/>
        </authorList>
    </citation>
    <scope>NUCLEOTIDE SEQUENCE</scope>
    <source>
        <strain evidence="1">Gz</strain>
        <tissue evidence="1">Muscle</tissue>
    </source>
</reference>
<evidence type="ECO:0000313" key="1">
    <source>
        <dbReference type="EMBL" id="KAK2842044.1"/>
    </source>
</evidence>
<dbReference type="Proteomes" id="UP001187415">
    <property type="component" value="Unassembled WGS sequence"/>
</dbReference>
<dbReference type="EMBL" id="JAUPFM010000009">
    <property type="protein sequence ID" value="KAK2842044.1"/>
    <property type="molecule type" value="Genomic_DNA"/>
</dbReference>
<sequence>MAATRHMSEVVTWNLTLFSRDFYGVVWSAHTGSHNLTRNNPALRQKVQGKQDSVFGAIRRQCCQTRLGAAQGAHCSQCNSQIQLFEIGSSVWSPLLAPLRKKPTA</sequence>
<protein>
    <submittedName>
        <fullName evidence="1">Uncharacterized protein</fullName>
    </submittedName>
</protein>
<comment type="caution">
    <text evidence="1">The sequence shown here is derived from an EMBL/GenBank/DDBJ whole genome shotgun (WGS) entry which is preliminary data.</text>
</comment>